<keyword evidence="3" id="KW-0479">Metal-binding</keyword>
<dbReference type="NCBIfam" id="TIGR01224">
    <property type="entry name" value="hutI"/>
    <property type="match status" value="1"/>
</dbReference>
<evidence type="ECO:0000313" key="12">
    <source>
        <dbReference type="Proteomes" id="UP000325292"/>
    </source>
</evidence>
<dbReference type="SUPFAM" id="SSF51338">
    <property type="entry name" value="Composite domain of metallo-dependent hydrolases"/>
    <property type="match status" value="1"/>
</dbReference>
<evidence type="ECO:0000256" key="4">
    <source>
        <dbReference type="ARBA" id="ARBA00022801"/>
    </source>
</evidence>
<keyword evidence="7" id="KW-0408">Iron</keyword>
<evidence type="ECO:0000256" key="6">
    <source>
        <dbReference type="ARBA" id="ARBA00022833"/>
    </source>
</evidence>
<evidence type="ECO:0000313" key="11">
    <source>
        <dbReference type="EMBL" id="AUW95536.1"/>
    </source>
</evidence>
<name>A0ABN5H4M0_9FIRM</name>
<evidence type="ECO:0000256" key="2">
    <source>
        <dbReference type="ARBA" id="ARBA00012864"/>
    </source>
</evidence>
<proteinExistence type="predicted"/>
<dbReference type="InterPro" id="IPR005920">
    <property type="entry name" value="HutI"/>
</dbReference>
<evidence type="ECO:0000256" key="1">
    <source>
        <dbReference type="ARBA" id="ARBA00005023"/>
    </source>
</evidence>
<evidence type="ECO:0000256" key="7">
    <source>
        <dbReference type="ARBA" id="ARBA00023004"/>
    </source>
</evidence>
<keyword evidence="6" id="KW-0862">Zinc</keyword>
<keyword evidence="4" id="KW-0378">Hydrolase</keyword>
<accession>A0ABN5H4M0</accession>
<protein>
    <recommendedName>
        <fullName evidence="2 8">Imidazolonepropionase</fullName>
        <ecNumber evidence="2 8">3.5.2.7</ecNumber>
    </recommendedName>
</protein>
<feature type="domain" description="Aminodeoxyfutalosine deaminase/Imidazolonepropionase-like composite" evidence="10">
    <location>
        <begin position="30"/>
        <end position="54"/>
    </location>
</feature>
<dbReference type="Gene3D" id="2.30.40.10">
    <property type="entry name" value="Urease, subunit C, domain 1"/>
    <property type="match status" value="1"/>
</dbReference>
<dbReference type="Pfam" id="PF22039">
    <property type="entry name" value="HUTI_composite_bact"/>
    <property type="match status" value="1"/>
</dbReference>
<reference evidence="11 12" key="1">
    <citation type="journal article" date="2019" name="Sci. Rep.">
        <title>Sulfobacillus thermotolerans: new insights into resistance and metabolic capacities of acidophilic chemolithotrophs.</title>
        <authorList>
            <person name="Panyushkina A.E."/>
            <person name="Babenko V.V."/>
            <person name="Nikitina A.S."/>
            <person name="Selezneva O.V."/>
            <person name="Tsaplina I.A."/>
            <person name="Letarova M.A."/>
            <person name="Kostryukova E.S."/>
            <person name="Letarov A.V."/>
        </authorList>
    </citation>
    <scope>NUCLEOTIDE SEQUENCE [LARGE SCALE GENOMIC DNA]</scope>
    <source>
        <strain evidence="11 12">Kr1</strain>
    </source>
</reference>
<comment type="pathway">
    <text evidence="1">Amino-acid degradation.</text>
</comment>
<keyword evidence="5" id="KW-0369">Histidine metabolism</keyword>
<evidence type="ECO:0000256" key="3">
    <source>
        <dbReference type="ARBA" id="ARBA00022723"/>
    </source>
</evidence>
<sequence length="414" mass="44930">MIHGTIFPVKTSRAPRRGQALPAEPPIRDGAIVIEDDIIQAVGPTKDIVAQYPGVHAVWDAKGCAVLPGFVDCHTHLPFAAWRADEYRLRLAGKRYEEIAHARGGIVRSSQQLRQTPSDHVTSFVRALAGEMLMTGTTTMEMKSGYGLSVRDELRQLRLIQTLRKQVKQRIVSTGLFLHAPPPETSRSLWIDQVMHQLWPAAYDEGLLDAVDAFVEEGAFTPSEVRSLLVQASQHQLLTRLHADQLSRMGGTKMGLDLAVRGLDHLDYLAAEDLERLASSGTVAVLLPAATYSMKQTVRPPAREIIDAGGAVAIATDFNPGTAPISSIPLTMSLAVHLFDLTPEEALSAVTINAAYVLGLDQQIGSLEVGKQADVLILDTDELAMIPYRAGHNPVARVMVRGQWVVGEKGLGGV</sequence>
<feature type="domain" description="Amidohydrolase-related" evidence="9">
    <location>
        <begin position="66"/>
        <end position="405"/>
    </location>
</feature>
<dbReference type="SUPFAM" id="SSF51556">
    <property type="entry name" value="Metallo-dependent hydrolases"/>
    <property type="match status" value="1"/>
</dbReference>
<evidence type="ECO:0000259" key="10">
    <source>
        <dbReference type="Pfam" id="PF22039"/>
    </source>
</evidence>
<dbReference type="InterPro" id="IPR054418">
    <property type="entry name" value="MQNX/HUTI_composite_N"/>
</dbReference>
<evidence type="ECO:0000256" key="5">
    <source>
        <dbReference type="ARBA" id="ARBA00022808"/>
    </source>
</evidence>
<dbReference type="EMBL" id="CP019454">
    <property type="protein sequence ID" value="AUW95536.1"/>
    <property type="molecule type" value="Genomic_DNA"/>
</dbReference>
<dbReference type="PANTHER" id="PTHR42752:SF1">
    <property type="entry name" value="IMIDAZOLONEPROPIONASE-RELATED"/>
    <property type="match status" value="1"/>
</dbReference>
<dbReference type="InterPro" id="IPR032466">
    <property type="entry name" value="Metal_Hydrolase"/>
</dbReference>
<gene>
    <name evidence="11" type="ORF">BXT84_10405</name>
</gene>
<organism evidence="11 12">
    <name type="scientific">Sulfobacillus thermotolerans</name>
    <dbReference type="NCBI Taxonomy" id="338644"/>
    <lineage>
        <taxon>Bacteria</taxon>
        <taxon>Bacillati</taxon>
        <taxon>Bacillota</taxon>
        <taxon>Clostridia</taxon>
        <taxon>Eubacteriales</taxon>
        <taxon>Clostridiales Family XVII. Incertae Sedis</taxon>
        <taxon>Sulfobacillus</taxon>
    </lineage>
</organism>
<evidence type="ECO:0000256" key="8">
    <source>
        <dbReference type="NCBIfam" id="TIGR01224"/>
    </source>
</evidence>
<dbReference type="Proteomes" id="UP000325292">
    <property type="component" value="Chromosome"/>
</dbReference>
<evidence type="ECO:0000259" key="9">
    <source>
        <dbReference type="Pfam" id="PF01979"/>
    </source>
</evidence>
<dbReference type="EC" id="3.5.2.7" evidence="2 8"/>
<dbReference type="PANTHER" id="PTHR42752">
    <property type="entry name" value="IMIDAZOLONEPROPIONASE"/>
    <property type="match status" value="1"/>
</dbReference>
<dbReference type="InterPro" id="IPR006680">
    <property type="entry name" value="Amidohydro-rel"/>
</dbReference>
<keyword evidence="12" id="KW-1185">Reference proteome</keyword>
<dbReference type="InterPro" id="IPR011059">
    <property type="entry name" value="Metal-dep_hydrolase_composite"/>
</dbReference>
<dbReference type="Gene3D" id="3.20.20.140">
    <property type="entry name" value="Metal-dependent hydrolases"/>
    <property type="match status" value="1"/>
</dbReference>
<dbReference type="Pfam" id="PF01979">
    <property type="entry name" value="Amidohydro_1"/>
    <property type="match status" value="1"/>
</dbReference>